<feature type="domain" description="Replication modulator SeqA C-terminal DNA-binding" evidence="5">
    <location>
        <begin position="68"/>
        <end position="165"/>
    </location>
</feature>
<evidence type="ECO:0000259" key="5">
    <source>
        <dbReference type="Pfam" id="PF03925"/>
    </source>
</evidence>
<comment type="function">
    <text evidence="4">Negative regulator of replication initiation, which contributes to regulation of DNA replication and ensures that replication initiation occurs exactly once per chromosome per cell cycle. Binds to pairs of hemimethylated GATC sequences in the oriC region, thus preventing assembly of replication proteins and re-initiation at newly replicated origins. Repression is relieved when the region becomes fully methylated.</text>
</comment>
<dbReference type="InterPro" id="IPR033761">
    <property type="entry name" value="SeqA_N"/>
</dbReference>
<evidence type="ECO:0000256" key="1">
    <source>
        <dbReference type="ARBA" id="ARBA00022490"/>
    </source>
</evidence>
<dbReference type="InterPro" id="IPR036835">
    <property type="entry name" value="SeqA_DNA-bd_C_sf"/>
</dbReference>
<dbReference type="Gene3D" id="1.10.1220.10">
    <property type="entry name" value="Met repressor-like"/>
    <property type="match status" value="1"/>
</dbReference>
<dbReference type="InterPro" id="IPR026577">
    <property type="entry name" value="SeqA_DNA-bd_C"/>
</dbReference>
<keyword evidence="1 4" id="KW-0963">Cytoplasm</keyword>
<dbReference type="Proteomes" id="UP000614272">
    <property type="component" value="Unassembled WGS sequence"/>
</dbReference>
<sequence length="180" mass="20085">MKTIEVDEDLYRYIAMQTQDIGESASDILRRLLLGEKDAGSGDRAVAEQAVAPTADKDKAQQDVFAHLDRVGVVRQKRTVDRFLTILAAMARFNPERFPKVLELRGRNRVYFATSKEQLLASGSSTNPKQLPESHYWVVTNNNTGKKVTMLQEVVRVLGYSDADSQKLTALLDPSSVVSE</sequence>
<dbReference type="Pfam" id="PF03925">
    <property type="entry name" value="SeqA"/>
    <property type="match status" value="1"/>
</dbReference>
<keyword evidence="8" id="KW-1185">Reference proteome</keyword>
<dbReference type="RefSeq" id="WP_099033092.1">
    <property type="nucleotide sequence ID" value="NZ_BMGJ01000002.1"/>
</dbReference>
<dbReference type="SUPFAM" id="SSF47598">
    <property type="entry name" value="Ribbon-helix-helix"/>
    <property type="match status" value="1"/>
</dbReference>
<dbReference type="NCBIfam" id="NF008389">
    <property type="entry name" value="PRK11187.1"/>
    <property type="match status" value="1"/>
</dbReference>
<comment type="similarity">
    <text evidence="4">Belongs to the SeqA family.</text>
</comment>
<dbReference type="InterPro" id="IPR005621">
    <property type="entry name" value="SeqA"/>
</dbReference>
<gene>
    <name evidence="7" type="primary">seqA</name>
    <name evidence="7" type="ORF">GCM10011357_07140</name>
</gene>
<dbReference type="Gene3D" id="1.20.1380.10">
    <property type="entry name" value="Replication modulator SeqA, C-terminal DNA-binding domain"/>
    <property type="match status" value="1"/>
</dbReference>
<name>A0ABQ1R345_9ALTE</name>
<dbReference type="InterPro" id="IPR013321">
    <property type="entry name" value="Arc_rbn_hlx_hlx"/>
</dbReference>
<feature type="domain" description="Negative modulator of initiation of replication SeqA N-terminal" evidence="6">
    <location>
        <begin position="1"/>
        <end position="33"/>
    </location>
</feature>
<dbReference type="InterPro" id="IPR010985">
    <property type="entry name" value="Ribbon_hlx_hlx"/>
</dbReference>
<evidence type="ECO:0000313" key="7">
    <source>
        <dbReference type="EMBL" id="GGD53993.1"/>
    </source>
</evidence>
<accession>A0ABQ1R345</accession>
<comment type="caution">
    <text evidence="7">The sequence shown here is derived from an EMBL/GenBank/DDBJ whole genome shotgun (WGS) entry which is preliminary data.</text>
</comment>
<keyword evidence="3 4" id="KW-0238">DNA-binding</keyword>
<dbReference type="SUPFAM" id="SSF82808">
    <property type="entry name" value="Replication modulator SeqA, C-terminal DNA-binding domain"/>
    <property type="match status" value="1"/>
</dbReference>
<dbReference type="Pfam" id="PF17206">
    <property type="entry name" value="SeqA_N"/>
    <property type="match status" value="1"/>
</dbReference>
<evidence type="ECO:0000256" key="4">
    <source>
        <dbReference type="PIRNR" id="PIRNR019401"/>
    </source>
</evidence>
<protein>
    <recommendedName>
        <fullName evidence="4">Negative modulator of initiation of replication</fullName>
    </recommendedName>
</protein>
<dbReference type="PIRSF" id="PIRSF019401">
    <property type="entry name" value="SeqA"/>
    <property type="match status" value="1"/>
</dbReference>
<organism evidence="7 8">
    <name type="scientific">Lacimicrobium alkaliphilum</name>
    <dbReference type="NCBI Taxonomy" id="1526571"/>
    <lineage>
        <taxon>Bacteria</taxon>
        <taxon>Pseudomonadati</taxon>
        <taxon>Pseudomonadota</taxon>
        <taxon>Gammaproteobacteria</taxon>
        <taxon>Alteromonadales</taxon>
        <taxon>Alteromonadaceae</taxon>
        <taxon>Lacimicrobium</taxon>
    </lineage>
</organism>
<comment type="subcellular location">
    <subcellularLocation>
        <location evidence="4">Cytoplasm</location>
    </subcellularLocation>
</comment>
<proteinExistence type="inferred from homology"/>
<evidence type="ECO:0000256" key="2">
    <source>
        <dbReference type="ARBA" id="ARBA00022880"/>
    </source>
</evidence>
<evidence type="ECO:0000313" key="8">
    <source>
        <dbReference type="Proteomes" id="UP000614272"/>
    </source>
</evidence>
<keyword evidence="2 4" id="KW-0236">DNA replication inhibitor</keyword>
<reference evidence="8" key="1">
    <citation type="journal article" date="2019" name="Int. J. Syst. Evol. Microbiol.">
        <title>The Global Catalogue of Microorganisms (GCM) 10K type strain sequencing project: providing services to taxonomists for standard genome sequencing and annotation.</title>
        <authorList>
            <consortium name="The Broad Institute Genomics Platform"/>
            <consortium name="The Broad Institute Genome Sequencing Center for Infectious Disease"/>
            <person name="Wu L."/>
            <person name="Ma J."/>
        </authorList>
    </citation>
    <scope>NUCLEOTIDE SEQUENCE [LARGE SCALE GENOMIC DNA]</scope>
    <source>
        <strain evidence="8">CGMCC 1.12923</strain>
    </source>
</reference>
<evidence type="ECO:0000256" key="3">
    <source>
        <dbReference type="ARBA" id="ARBA00023125"/>
    </source>
</evidence>
<evidence type="ECO:0000259" key="6">
    <source>
        <dbReference type="Pfam" id="PF17206"/>
    </source>
</evidence>
<dbReference type="EMBL" id="BMGJ01000002">
    <property type="protein sequence ID" value="GGD53993.1"/>
    <property type="molecule type" value="Genomic_DNA"/>
</dbReference>